<feature type="active site" description="Proton acceptor; specific for L-alanine" evidence="4">
    <location>
        <position position="266"/>
    </location>
</feature>
<feature type="binding site" evidence="4 6">
    <location>
        <position position="137"/>
    </location>
    <ligand>
        <name>substrate</name>
    </ligand>
</feature>
<accession>A0A3G9HA63</accession>
<evidence type="ECO:0000256" key="6">
    <source>
        <dbReference type="PIRSR" id="PIRSR600821-52"/>
    </source>
</evidence>
<dbReference type="InterPro" id="IPR000821">
    <property type="entry name" value="Ala_racemase"/>
</dbReference>
<dbReference type="HOGENOM" id="CLU_028393_2_2_9"/>
<dbReference type="InterPro" id="IPR009006">
    <property type="entry name" value="Ala_racemase/Decarboxylase_C"/>
</dbReference>
<comment type="catalytic activity">
    <reaction evidence="4">
        <text>L-alanine = D-alanine</text>
        <dbReference type="Rhea" id="RHEA:20249"/>
        <dbReference type="ChEBI" id="CHEBI:57416"/>
        <dbReference type="ChEBI" id="CHEBI:57972"/>
        <dbReference type="EC" id="5.1.1.1"/>
    </reaction>
</comment>
<keyword evidence="3 4" id="KW-0413">Isomerase</keyword>
<dbReference type="GO" id="GO:0030170">
    <property type="term" value="F:pyridoxal phosphate binding"/>
    <property type="evidence" value="ECO:0007669"/>
    <property type="project" value="UniProtKB-UniRule"/>
</dbReference>
<dbReference type="PRINTS" id="PR00992">
    <property type="entry name" value="ALARACEMASE"/>
</dbReference>
<dbReference type="FunFam" id="3.20.20.10:FF:000002">
    <property type="entry name" value="Alanine racemase"/>
    <property type="match status" value="1"/>
</dbReference>
<comment type="caution">
    <text evidence="8">The sequence shown here is derived from an EMBL/GenBank/DDBJ whole genome shotgun (WGS) entry which is preliminary data.</text>
</comment>
<dbReference type="SUPFAM" id="SSF50621">
    <property type="entry name" value="Alanine racemase C-terminal domain-like"/>
    <property type="match status" value="1"/>
</dbReference>
<dbReference type="RefSeq" id="WP_021719049.1">
    <property type="nucleotide sequence ID" value="NZ_AP019004.1"/>
</dbReference>
<comment type="function">
    <text evidence="4">Catalyzes the interconversion of L-alanine and D-alanine. May also act on other amino acids.</text>
</comment>
<dbReference type="InterPro" id="IPR001608">
    <property type="entry name" value="Ala_racemase_N"/>
</dbReference>
<dbReference type="EC" id="5.1.1.1" evidence="4"/>
<dbReference type="GeneID" id="49405880"/>
<dbReference type="GO" id="GO:0008784">
    <property type="term" value="F:alanine racemase activity"/>
    <property type="evidence" value="ECO:0007669"/>
    <property type="project" value="UniProtKB-UniRule"/>
</dbReference>
<evidence type="ECO:0000256" key="2">
    <source>
        <dbReference type="ARBA" id="ARBA00022898"/>
    </source>
</evidence>
<dbReference type="NCBIfam" id="TIGR00492">
    <property type="entry name" value="alr"/>
    <property type="match status" value="1"/>
</dbReference>
<keyword evidence="2 4" id="KW-0663">Pyridoxal phosphate</keyword>
<evidence type="ECO:0000256" key="1">
    <source>
        <dbReference type="ARBA" id="ARBA00001933"/>
    </source>
</evidence>
<dbReference type="GO" id="GO:0005829">
    <property type="term" value="C:cytosol"/>
    <property type="evidence" value="ECO:0007669"/>
    <property type="project" value="TreeGrafter"/>
</dbReference>
<feature type="domain" description="Alanine racemase C-terminal" evidence="7">
    <location>
        <begin position="245"/>
        <end position="370"/>
    </location>
</feature>
<feature type="modified residue" description="N6-(pyridoxal phosphate)lysine" evidence="4 5">
    <location>
        <position position="39"/>
    </location>
</feature>
<dbReference type="PANTHER" id="PTHR30511">
    <property type="entry name" value="ALANINE RACEMASE"/>
    <property type="match status" value="1"/>
</dbReference>
<evidence type="ECO:0000313" key="8">
    <source>
        <dbReference type="EMBL" id="CDB44930.1"/>
    </source>
</evidence>
<feature type="active site" description="Proton acceptor; specific for D-alanine" evidence="4">
    <location>
        <position position="39"/>
    </location>
</feature>
<accession>R6I6H5</accession>
<protein>
    <recommendedName>
        <fullName evidence="4">Alanine racemase</fullName>
        <ecNumber evidence="4">5.1.1.1</ecNumber>
    </recommendedName>
</protein>
<reference evidence="8" key="1">
    <citation type="submission" date="2012-11" db="EMBL/GenBank/DDBJ databases">
        <title>Dependencies among metagenomic species, viruses, plasmids and units of genetic variation.</title>
        <authorList>
            <person name="Nielsen H.B."/>
            <person name="Almeida M."/>
            <person name="Juncker A.S."/>
            <person name="Rasmussen S."/>
            <person name="Li J."/>
            <person name="Sunagawa S."/>
            <person name="Plichta D."/>
            <person name="Gautier L."/>
            <person name="Le Chatelier E."/>
            <person name="Peletier E."/>
            <person name="Bonde I."/>
            <person name="Nielsen T."/>
            <person name="Manichanh C."/>
            <person name="Arumugam M."/>
            <person name="Batto J."/>
            <person name="Santos M.B.Q.D."/>
            <person name="Blom N."/>
            <person name="Borruel N."/>
            <person name="Burgdorf K.S."/>
            <person name="Boumezbeur F."/>
            <person name="Casellas F."/>
            <person name="Dore J."/>
            <person name="Guarner F."/>
            <person name="Hansen T."/>
            <person name="Hildebrand F."/>
            <person name="Kaas R.S."/>
            <person name="Kennedy S."/>
            <person name="Kristiansen K."/>
            <person name="Kultima J.R."/>
            <person name="Leonard P."/>
            <person name="Levenez F."/>
            <person name="Lund O."/>
            <person name="Moumen B."/>
            <person name="Le Paslier D."/>
            <person name="Pons N."/>
            <person name="Pedersen O."/>
            <person name="Prifti E."/>
            <person name="Qin J."/>
            <person name="Raes J."/>
            <person name="Tap J."/>
            <person name="Tims S."/>
            <person name="Ussery D.W."/>
            <person name="Yamada T."/>
            <person name="MetaHit consortium"/>
            <person name="Renault P."/>
            <person name="Sicheritz-Ponten T."/>
            <person name="Bork P."/>
            <person name="Wang J."/>
            <person name="Brunak S."/>
            <person name="Ehrlich S.D."/>
        </authorList>
    </citation>
    <scope>NUCLEOTIDE SEQUENCE [LARGE SCALE GENOMIC DNA]</scope>
</reference>
<dbReference type="InterPro" id="IPR011079">
    <property type="entry name" value="Ala_racemase_C"/>
</dbReference>
<dbReference type="SUPFAM" id="SSF51419">
    <property type="entry name" value="PLP-binding barrel"/>
    <property type="match status" value="1"/>
</dbReference>
<evidence type="ECO:0000259" key="7">
    <source>
        <dbReference type="SMART" id="SM01005"/>
    </source>
</evidence>
<evidence type="ECO:0000256" key="4">
    <source>
        <dbReference type="HAMAP-Rule" id="MF_01201"/>
    </source>
</evidence>
<dbReference type="eggNOG" id="COG0787">
    <property type="taxonomic scope" value="Bacteria"/>
</dbReference>
<name>R6I6H5_9FIRM</name>
<dbReference type="Gene3D" id="3.20.20.10">
    <property type="entry name" value="Alanine racemase"/>
    <property type="match status" value="1"/>
</dbReference>
<proteinExistence type="inferred from homology"/>
<dbReference type="CDD" id="cd00430">
    <property type="entry name" value="PLPDE_III_AR"/>
    <property type="match status" value="1"/>
</dbReference>
<dbReference type="GO" id="GO:0030632">
    <property type="term" value="P:D-alanine biosynthetic process"/>
    <property type="evidence" value="ECO:0007669"/>
    <property type="project" value="UniProtKB-UniRule"/>
</dbReference>
<dbReference type="UniPathway" id="UPA00042">
    <property type="reaction ID" value="UER00497"/>
</dbReference>
<dbReference type="InterPro" id="IPR029066">
    <property type="entry name" value="PLP-binding_barrel"/>
</dbReference>
<organism evidence="8">
    <name type="scientific">Phascolarctobacterium faecium</name>
    <dbReference type="NCBI Taxonomy" id="33025"/>
    <lineage>
        <taxon>Bacteria</taxon>
        <taxon>Bacillati</taxon>
        <taxon>Bacillota</taxon>
        <taxon>Negativicutes</taxon>
        <taxon>Acidaminococcales</taxon>
        <taxon>Acidaminococcaceae</taxon>
        <taxon>Phascolarctobacterium</taxon>
    </lineage>
</organism>
<dbReference type="Pfam" id="PF01168">
    <property type="entry name" value="Ala_racemase_N"/>
    <property type="match status" value="1"/>
</dbReference>
<dbReference type="EMBL" id="CBDS010000005">
    <property type="protein sequence ID" value="CDB44930.1"/>
    <property type="molecule type" value="Genomic_DNA"/>
</dbReference>
<comment type="pathway">
    <text evidence="4">Amino-acid biosynthesis; D-alanine biosynthesis; D-alanine from L-alanine: step 1/1.</text>
</comment>
<comment type="similarity">
    <text evidence="4">Belongs to the alanine racemase family.</text>
</comment>
<sequence>MYHIDRGAWAEINLDAVAHNVQIAKSNLDPHTKLCAVVKADAYGHGAVAVAREAEKNGADFLAVALLQEGLELREAGIRLPILVLGSLQPGAANVVVQFDISHAVFDEERLYALNEAAVKLNKKARIHIAIDTGMHRIGVHVRDAGEFAAKAAALPGIEIEGVFSHFATADADDKAYAAHQFERFQEALKLIREKGIRVPLAHIANSAALTELREYQMDMVRQGITLYGLHPAHMSDCYKDFEPVMTVKSTVSFVKSLPAGATIGYGRTYTLSRPSVIATVPVGYADGVNRRLSNVGYMLVGGGRAPIVGRVCMDQVMLDVTDLPPVKVGDEVTVFGGKDLPMELVAQWAGTICYELVCSVSPRMPRRYVRNEK</sequence>
<dbReference type="PROSITE" id="PS00395">
    <property type="entry name" value="ALANINE_RACEMASE"/>
    <property type="match status" value="1"/>
</dbReference>
<dbReference type="SMART" id="SM01005">
    <property type="entry name" value="Ala_racemase_C"/>
    <property type="match status" value="1"/>
</dbReference>
<comment type="cofactor">
    <cofactor evidence="1 4 5">
        <name>pyridoxal 5'-phosphate</name>
        <dbReference type="ChEBI" id="CHEBI:597326"/>
    </cofactor>
</comment>
<evidence type="ECO:0000256" key="3">
    <source>
        <dbReference type="ARBA" id="ARBA00023235"/>
    </source>
</evidence>
<evidence type="ECO:0000256" key="5">
    <source>
        <dbReference type="PIRSR" id="PIRSR600821-50"/>
    </source>
</evidence>
<dbReference type="HAMAP" id="MF_01201">
    <property type="entry name" value="Ala_racemase"/>
    <property type="match status" value="1"/>
</dbReference>
<feature type="binding site" evidence="4 6">
    <location>
        <position position="314"/>
    </location>
    <ligand>
        <name>substrate</name>
    </ligand>
</feature>
<dbReference type="AlphaFoldDB" id="R6I6H5"/>
<gene>
    <name evidence="8" type="ORF">BN533_02150</name>
</gene>
<dbReference type="Pfam" id="PF00842">
    <property type="entry name" value="Ala_racemase_C"/>
    <property type="match status" value="1"/>
</dbReference>
<dbReference type="Gene3D" id="2.40.37.10">
    <property type="entry name" value="Lyase, Ornithine Decarboxylase, Chain A, domain 1"/>
    <property type="match status" value="1"/>
</dbReference>
<dbReference type="InterPro" id="IPR020622">
    <property type="entry name" value="Ala_racemase_pyridoxalP-BS"/>
</dbReference>
<dbReference type="PANTHER" id="PTHR30511:SF0">
    <property type="entry name" value="ALANINE RACEMASE, CATABOLIC-RELATED"/>
    <property type="match status" value="1"/>
</dbReference>
<dbReference type="STRING" id="1262914.BN533_02150"/>